<dbReference type="SUPFAM" id="SSF53335">
    <property type="entry name" value="S-adenosyl-L-methionine-dependent methyltransferases"/>
    <property type="match status" value="1"/>
</dbReference>
<dbReference type="InterPro" id="IPR006342">
    <property type="entry name" value="FkbM_mtfrase"/>
</dbReference>
<protein>
    <submittedName>
        <fullName evidence="2">FkbM family methyltransferase</fullName>
    </submittedName>
</protein>
<evidence type="ECO:0000313" key="2">
    <source>
        <dbReference type="EMBL" id="MCU7551290.1"/>
    </source>
</evidence>
<dbReference type="InterPro" id="IPR029063">
    <property type="entry name" value="SAM-dependent_MTases_sf"/>
</dbReference>
<dbReference type="Proteomes" id="UP001155483">
    <property type="component" value="Unassembled WGS sequence"/>
</dbReference>
<dbReference type="GO" id="GO:0032259">
    <property type="term" value="P:methylation"/>
    <property type="evidence" value="ECO:0007669"/>
    <property type="project" value="UniProtKB-KW"/>
</dbReference>
<reference evidence="2" key="2">
    <citation type="submission" date="2023-04" db="EMBL/GenBank/DDBJ databases">
        <title>Paracnuella aquatica gen. nov., sp. nov., a member of the family Chitinophagaceae isolated from a hot spring.</title>
        <authorList>
            <person name="Wang C."/>
        </authorList>
    </citation>
    <scope>NUCLEOTIDE SEQUENCE</scope>
    <source>
        <strain evidence="2">LB-8</strain>
    </source>
</reference>
<dbReference type="EMBL" id="JAOTIF010000019">
    <property type="protein sequence ID" value="MCU7551290.1"/>
    <property type="molecule type" value="Genomic_DNA"/>
</dbReference>
<dbReference type="AlphaFoldDB" id="A0A9X2XYR9"/>
<comment type="caution">
    <text evidence="2">The sequence shown here is derived from an EMBL/GenBank/DDBJ whole genome shotgun (WGS) entry which is preliminary data.</text>
</comment>
<dbReference type="NCBIfam" id="TIGR01444">
    <property type="entry name" value="fkbM_fam"/>
    <property type="match status" value="1"/>
</dbReference>
<evidence type="ECO:0000259" key="1">
    <source>
        <dbReference type="Pfam" id="PF05050"/>
    </source>
</evidence>
<keyword evidence="2" id="KW-0489">Methyltransferase</keyword>
<accession>A0A9X2XYR9</accession>
<proteinExistence type="predicted"/>
<feature type="domain" description="Methyltransferase FkbM" evidence="1">
    <location>
        <begin position="67"/>
        <end position="200"/>
    </location>
</feature>
<organism evidence="2 3">
    <name type="scientific">Paraflavisolibacter caeni</name>
    <dbReference type="NCBI Taxonomy" id="2982496"/>
    <lineage>
        <taxon>Bacteria</taxon>
        <taxon>Pseudomonadati</taxon>
        <taxon>Bacteroidota</taxon>
        <taxon>Chitinophagia</taxon>
        <taxon>Chitinophagales</taxon>
        <taxon>Chitinophagaceae</taxon>
        <taxon>Paraflavisolibacter</taxon>
    </lineage>
</organism>
<evidence type="ECO:0000313" key="3">
    <source>
        <dbReference type="Proteomes" id="UP001155483"/>
    </source>
</evidence>
<name>A0A9X2XYR9_9BACT</name>
<sequence length="235" mass="27484">MLKLISKVLIKIARILYDDSNHLSNSIISSVPERSIQEIRAEKWFKDKGDKTHRLNYELNENSIVFDVGGYEGQWASDIFSKFLCNIHIFEPYQEYAKNIQDRFKRNKKIYVHSFGLSNITNTSKLSLLNDSSSLFKSEANATDVEIIEAAGFIDENQIDKIDLMKINIEGGEYDLLDHLIDKGLIKKIENIQIQFHDFVTDAEMRMRSIQSKLSKTHYVTYQYEFVWENWALKK</sequence>
<reference evidence="2" key="1">
    <citation type="submission" date="2022-09" db="EMBL/GenBank/DDBJ databases">
        <authorList>
            <person name="Yuan C."/>
            <person name="Ke Z."/>
        </authorList>
    </citation>
    <scope>NUCLEOTIDE SEQUENCE</scope>
    <source>
        <strain evidence="2">LB-8</strain>
    </source>
</reference>
<gene>
    <name evidence="2" type="ORF">OCK74_19365</name>
</gene>
<dbReference type="Pfam" id="PF05050">
    <property type="entry name" value="Methyltransf_21"/>
    <property type="match status" value="1"/>
</dbReference>
<keyword evidence="2" id="KW-0808">Transferase</keyword>
<dbReference type="GO" id="GO:0008168">
    <property type="term" value="F:methyltransferase activity"/>
    <property type="evidence" value="ECO:0007669"/>
    <property type="project" value="UniProtKB-KW"/>
</dbReference>
<dbReference type="Gene3D" id="3.40.50.150">
    <property type="entry name" value="Vaccinia Virus protein VP39"/>
    <property type="match status" value="1"/>
</dbReference>
<keyword evidence="3" id="KW-1185">Reference proteome</keyword>
<dbReference type="RefSeq" id="WP_279298729.1">
    <property type="nucleotide sequence ID" value="NZ_JAOTIF010000019.1"/>
</dbReference>